<organism evidence="3 4">
    <name type="scientific">Umezawaea tangerina</name>
    <dbReference type="NCBI Taxonomy" id="84725"/>
    <lineage>
        <taxon>Bacteria</taxon>
        <taxon>Bacillati</taxon>
        <taxon>Actinomycetota</taxon>
        <taxon>Actinomycetes</taxon>
        <taxon>Pseudonocardiales</taxon>
        <taxon>Pseudonocardiaceae</taxon>
        <taxon>Umezawaea</taxon>
    </lineage>
</organism>
<feature type="domain" description="Ricin B lectin" evidence="2">
    <location>
        <begin position="379"/>
        <end position="503"/>
    </location>
</feature>
<evidence type="ECO:0000313" key="4">
    <source>
        <dbReference type="Proteomes" id="UP000239494"/>
    </source>
</evidence>
<dbReference type="CDD" id="cd23451">
    <property type="entry name" value="beta-trefoil_Ricin_laminarinase"/>
    <property type="match status" value="1"/>
</dbReference>
<dbReference type="SUPFAM" id="SSF50939">
    <property type="entry name" value="Sialidases"/>
    <property type="match status" value="1"/>
</dbReference>
<evidence type="ECO:0000259" key="2">
    <source>
        <dbReference type="SMART" id="SM00458"/>
    </source>
</evidence>
<proteinExistence type="predicted"/>
<dbReference type="PANTHER" id="PTHR38792:SF3">
    <property type="entry name" value="BNR_ASP-BOX REPEAT DOMAIN PROTEIN (AFU_ORTHOLOGUE AFUA_7G06430)-RELATED"/>
    <property type="match status" value="1"/>
</dbReference>
<accession>A0A2T0SU11</accession>
<dbReference type="InterPro" id="IPR035992">
    <property type="entry name" value="Ricin_B-like_lectins"/>
</dbReference>
<dbReference type="RefSeq" id="WP_106192377.1">
    <property type="nucleotide sequence ID" value="NZ_PVTF01000011.1"/>
</dbReference>
<evidence type="ECO:0000256" key="1">
    <source>
        <dbReference type="SAM" id="SignalP"/>
    </source>
</evidence>
<keyword evidence="3" id="KW-0430">Lectin</keyword>
<dbReference type="PANTHER" id="PTHR38792">
    <property type="entry name" value="BNR/ASP-BOX REPEAT DOMAIN PROTEIN (AFU_ORTHOLOGUE AFUA_7G06430)-RELATED"/>
    <property type="match status" value="1"/>
</dbReference>
<comment type="caution">
    <text evidence="3">The sequence shown here is derived from an EMBL/GenBank/DDBJ whole genome shotgun (WGS) entry which is preliminary data.</text>
</comment>
<dbReference type="Gene3D" id="2.120.10.10">
    <property type="match status" value="1"/>
</dbReference>
<dbReference type="CDD" id="cd15482">
    <property type="entry name" value="Sialidase_non-viral"/>
    <property type="match status" value="1"/>
</dbReference>
<dbReference type="Proteomes" id="UP000239494">
    <property type="component" value="Unassembled WGS sequence"/>
</dbReference>
<dbReference type="InterPro" id="IPR036278">
    <property type="entry name" value="Sialidase_sf"/>
</dbReference>
<protein>
    <submittedName>
        <fullName evidence="3">Ricin-type beta-trefoil lectin protein</fullName>
    </submittedName>
</protein>
<sequence length="503" mass="51736">MPRRSLALAVLIAIALPCTATAATGGVPVSQDSALYPRAVSLAHNGSANGRVLLTTTGFPSAGPVGAISESVDGGSTYRRVGSVSDDTAATGLCCTTLFELPQRIGALAEGTLLWVGSTGQNGTDRRMALRVWRSTDVGRTWTLLSTAVRAGGTGGLWEPELSVDSSGRLVLHYADEGQAGHSQVLSRVVSSDGVTWSQRTTTVAGTAAGHRPGMPSVRRLPGGTYLMAYEVCGYGGQFDCAVRYRTSSDGWSWGDPADLGPVARTGDGRYLVATPTLAVTQSGRVLLAGQRVLLSDGRTAPANGLVLFTAGTALGTWSTVPTPVGVAGARAGVCPNYSPTVVPLEGDRIAEVATDAGSDGTCRAYAGTAVLPPATERTGALVAVGGTCVDAAAGGVHNGDAVQLWTCNGGAVQRWTWRPDGSLAVNGRCLDLPGGTPTAGTQLQIWDCNGLPPQQWLHRADGTLLNPLSGRCLDSPNGATADGTRLRVWDCNGSTAQRVTVR</sequence>
<feature type="chain" id="PRO_5015419439" evidence="1">
    <location>
        <begin position="23"/>
        <end position="503"/>
    </location>
</feature>
<dbReference type="PROSITE" id="PS50231">
    <property type="entry name" value="RICIN_B_LECTIN"/>
    <property type="match status" value="1"/>
</dbReference>
<reference evidence="3 4" key="1">
    <citation type="submission" date="2018-03" db="EMBL/GenBank/DDBJ databases">
        <title>Genomic Encyclopedia of Archaeal and Bacterial Type Strains, Phase II (KMG-II): from individual species to whole genera.</title>
        <authorList>
            <person name="Goeker M."/>
        </authorList>
    </citation>
    <scope>NUCLEOTIDE SEQUENCE [LARGE SCALE GENOMIC DNA]</scope>
    <source>
        <strain evidence="3 4">DSM 44720</strain>
    </source>
</reference>
<dbReference type="Gene3D" id="2.80.10.50">
    <property type="match status" value="1"/>
</dbReference>
<gene>
    <name evidence="3" type="ORF">CLV43_111277</name>
</gene>
<name>A0A2T0SU11_9PSEU</name>
<dbReference type="OrthoDB" id="5958808at2"/>
<feature type="signal peptide" evidence="1">
    <location>
        <begin position="1"/>
        <end position="22"/>
    </location>
</feature>
<dbReference type="SMART" id="SM00458">
    <property type="entry name" value="RICIN"/>
    <property type="match status" value="1"/>
</dbReference>
<dbReference type="Pfam" id="PF00652">
    <property type="entry name" value="Ricin_B_lectin"/>
    <property type="match status" value="1"/>
</dbReference>
<dbReference type="SUPFAM" id="SSF50370">
    <property type="entry name" value="Ricin B-like lectins"/>
    <property type="match status" value="1"/>
</dbReference>
<keyword evidence="1" id="KW-0732">Signal</keyword>
<dbReference type="EMBL" id="PVTF01000011">
    <property type="protein sequence ID" value="PRY36905.1"/>
    <property type="molecule type" value="Genomic_DNA"/>
</dbReference>
<dbReference type="InterPro" id="IPR000772">
    <property type="entry name" value="Ricin_B_lectin"/>
</dbReference>
<evidence type="ECO:0000313" key="3">
    <source>
        <dbReference type="EMBL" id="PRY36905.1"/>
    </source>
</evidence>
<dbReference type="GO" id="GO:0030246">
    <property type="term" value="F:carbohydrate binding"/>
    <property type="evidence" value="ECO:0007669"/>
    <property type="project" value="UniProtKB-KW"/>
</dbReference>
<dbReference type="AlphaFoldDB" id="A0A2T0SU11"/>
<keyword evidence="4" id="KW-1185">Reference proteome</keyword>